<dbReference type="Pfam" id="PF09999">
    <property type="entry name" value="DUF2240"/>
    <property type="match status" value="1"/>
</dbReference>
<protein>
    <submittedName>
        <fullName evidence="1">DUF2240 family protein</fullName>
    </submittedName>
</protein>
<sequence>MSLRSAVAAPFQQKGTESMPESEFVVALSLDRDWFSPDQAERLIDVAAGQGLLAHDDGEVVAEFDVAAVEIAEEFVPDESILQEQSTFEKLLDKVVSAGTDKQTAVAEINDLQSRLGVTIEAAAVVYARRRGVDVGREAAEAREELKADD</sequence>
<organism evidence="1 2">
    <name type="scientific">Halorussus aquaticus</name>
    <dbReference type="NCBI Taxonomy" id="2953748"/>
    <lineage>
        <taxon>Archaea</taxon>
        <taxon>Methanobacteriati</taxon>
        <taxon>Methanobacteriota</taxon>
        <taxon>Stenosarchaea group</taxon>
        <taxon>Halobacteria</taxon>
        <taxon>Halobacteriales</taxon>
        <taxon>Haladaptataceae</taxon>
        <taxon>Halorussus</taxon>
    </lineage>
</organism>
<reference evidence="1 2" key="1">
    <citation type="journal article" date="2019" name="Int. J. Syst. Evol. Microbiol.">
        <title>The Global Catalogue of Microorganisms (GCM) 10K type strain sequencing project: providing services to taxonomists for standard genome sequencing and annotation.</title>
        <authorList>
            <consortium name="The Broad Institute Genomics Platform"/>
            <consortium name="The Broad Institute Genome Sequencing Center for Infectious Disease"/>
            <person name="Wu L."/>
            <person name="Ma J."/>
        </authorList>
    </citation>
    <scope>NUCLEOTIDE SEQUENCE [LARGE SCALE GENOMIC DNA]</scope>
    <source>
        <strain evidence="1 2">XZYJ18</strain>
    </source>
</reference>
<dbReference type="RefSeq" id="WP_254268548.1">
    <property type="nucleotide sequence ID" value="NZ_CP100400.1"/>
</dbReference>
<keyword evidence="2" id="KW-1185">Reference proteome</keyword>
<evidence type="ECO:0000313" key="2">
    <source>
        <dbReference type="Proteomes" id="UP001595945"/>
    </source>
</evidence>
<name>A0ABD5Q5K7_9EURY</name>
<comment type="caution">
    <text evidence="1">The sequence shown here is derived from an EMBL/GenBank/DDBJ whole genome shotgun (WGS) entry which is preliminary data.</text>
</comment>
<dbReference type="Proteomes" id="UP001595945">
    <property type="component" value="Unassembled WGS sequence"/>
</dbReference>
<proteinExistence type="predicted"/>
<dbReference type="GeneID" id="73043448"/>
<gene>
    <name evidence="1" type="ORF">ACFO9K_16335</name>
</gene>
<dbReference type="EMBL" id="JBHSHT010000002">
    <property type="protein sequence ID" value="MFC4825824.1"/>
    <property type="molecule type" value="Genomic_DNA"/>
</dbReference>
<dbReference type="InterPro" id="IPR018716">
    <property type="entry name" value="DUF2240"/>
</dbReference>
<dbReference type="AlphaFoldDB" id="A0ABD5Q5K7"/>
<evidence type="ECO:0000313" key="1">
    <source>
        <dbReference type="EMBL" id="MFC4825824.1"/>
    </source>
</evidence>
<accession>A0ABD5Q5K7</accession>